<feature type="compositionally biased region" description="Acidic residues" evidence="1">
    <location>
        <begin position="134"/>
        <end position="148"/>
    </location>
</feature>
<dbReference type="AlphaFoldDB" id="A0ABD0XBV5"/>
<dbReference type="Proteomes" id="UP001557470">
    <property type="component" value="Unassembled WGS sequence"/>
</dbReference>
<name>A0ABD0XBV5_UMBPY</name>
<gene>
    <name evidence="2" type="ORF">UPYG_G00055150</name>
</gene>
<feature type="region of interest" description="Disordered" evidence="1">
    <location>
        <begin position="382"/>
        <end position="407"/>
    </location>
</feature>
<feature type="region of interest" description="Disordered" evidence="1">
    <location>
        <begin position="162"/>
        <end position="190"/>
    </location>
</feature>
<sequence>MDLLSSEKESLIDEIEQSLFTLTEENLRYLCKCHGQDGTDDSRIKGMNHRLLRRKILEEMWDNMESRKSGEQGLSWLLHLKRDIRSIQEDSGDLTSSRQPDDNSGDGEEEDDEEDMDWLPSTGLGTARVSPSQTDEEETADDDWVGEDTDWLRSNGLEVDRAQGIPTSDHSDQSPQPTSGRDSTGRILLPSKKRDSVQLVDCAGQSDHLRSKTTDSKKCPCSSPASQDVIKTDVCRKKTVSNHFELKVHLGRCYTKQEKMNPLSSEKEVLIDEIEQRLFTLTEDNLRYLCGRCEKDGKDGCEIKEMNHRLLRRKIMKEMWENTDSEKSEEQGMLWLLQLKHDIIRLLEGGSSASVSPSQANVDADHVVEEWVRCPSNGLRAKTAPVRHAAEHNDKTTWPPSSPPMSRGCVAPASPLFKGLKRLSVRLVDCRKMLRQTDRLILKTTPRGEGPHSSSNAEQHNRPGSHICDHCGKDFTTAIKLQLHISFVVQKRYNGITRRTTRARHWVPFACTKNLSRALNVGRSSRPKPF</sequence>
<organism evidence="2 3">
    <name type="scientific">Umbra pygmaea</name>
    <name type="common">Eastern mudminnow</name>
    <dbReference type="NCBI Taxonomy" id="75934"/>
    <lineage>
        <taxon>Eukaryota</taxon>
        <taxon>Metazoa</taxon>
        <taxon>Chordata</taxon>
        <taxon>Craniata</taxon>
        <taxon>Vertebrata</taxon>
        <taxon>Euteleostomi</taxon>
        <taxon>Actinopterygii</taxon>
        <taxon>Neopterygii</taxon>
        <taxon>Teleostei</taxon>
        <taxon>Protacanthopterygii</taxon>
        <taxon>Esociformes</taxon>
        <taxon>Umbridae</taxon>
        <taxon>Umbra</taxon>
    </lineage>
</organism>
<proteinExistence type="predicted"/>
<keyword evidence="3" id="KW-1185">Reference proteome</keyword>
<evidence type="ECO:0000313" key="3">
    <source>
        <dbReference type="Proteomes" id="UP001557470"/>
    </source>
</evidence>
<feature type="region of interest" description="Disordered" evidence="1">
    <location>
        <begin position="444"/>
        <end position="465"/>
    </location>
</feature>
<reference evidence="2 3" key="1">
    <citation type="submission" date="2024-06" db="EMBL/GenBank/DDBJ databases">
        <authorList>
            <person name="Pan Q."/>
            <person name="Wen M."/>
            <person name="Jouanno E."/>
            <person name="Zahm M."/>
            <person name="Klopp C."/>
            <person name="Cabau C."/>
            <person name="Louis A."/>
            <person name="Berthelot C."/>
            <person name="Parey E."/>
            <person name="Roest Crollius H."/>
            <person name="Montfort J."/>
            <person name="Robinson-Rechavi M."/>
            <person name="Bouchez O."/>
            <person name="Lampietro C."/>
            <person name="Lopez Roques C."/>
            <person name="Donnadieu C."/>
            <person name="Postlethwait J."/>
            <person name="Bobe J."/>
            <person name="Verreycken H."/>
            <person name="Guiguen Y."/>
        </authorList>
    </citation>
    <scope>NUCLEOTIDE SEQUENCE [LARGE SCALE GENOMIC DNA]</scope>
    <source>
        <strain evidence="2">Up_M1</strain>
        <tissue evidence="2">Testis</tissue>
    </source>
</reference>
<comment type="caution">
    <text evidence="2">The sequence shown here is derived from an EMBL/GenBank/DDBJ whole genome shotgun (WGS) entry which is preliminary data.</text>
</comment>
<feature type="compositionally biased region" description="Acidic residues" evidence="1">
    <location>
        <begin position="103"/>
        <end position="117"/>
    </location>
</feature>
<dbReference type="EMBL" id="JAGEUA010000002">
    <property type="protein sequence ID" value="KAL1005147.1"/>
    <property type="molecule type" value="Genomic_DNA"/>
</dbReference>
<evidence type="ECO:0000256" key="1">
    <source>
        <dbReference type="SAM" id="MobiDB-lite"/>
    </source>
</evidence>
<accession>A0ABD0XBV5</accession>
<evidence type="ECO:0008006" key="4">
    <source>
        <dbReference type="Google" id="ProtNLM"/>
    </source>
</evidence>
<feature type="region of interest" description="Disordered" evidence="1">
    <location>
        <begin position="88"/>
        <end position="148"/>
    </location>
</feature>
<evidence type="ECO:0000313" key="2">
    <source>
        <dbReference type="EMBL" id="KAL1005147.1"/>
    </source>
</evidence>
<feature type="compositionally biased region" description="Polar residues" evidence="1">
    <location>
        <begin position="165"/>
        <end position="182"/>
    </location>
</feature>
<protein>
    <recommendedName>
        <fullName evidence="4">C2H2-type domain-containing protein</fullName>
    </recommendedName>
</protein>